<sequence>MDSDFKYTLIVSQFYHSYHMFIVKFDTEMFLAKAKLLTEDLESYKRVSDEKRDYRYGDLDYYKDSKIRRRYNVNDQGDIYFINHTLLDDCLSDSNYYRDESKKASRGYTRVLIKERIYEHHNYGTVKALVQKHFEIA</sequence>
<evidence type="ECO:0000313" key="1">
    <source>
        <dbReference type="EMBL" id="MDT8901139.1"/>
    </source>
</evidence>
<dbReference type="EMBL" id="JAUOZS010000001">
    <property type="protein sequence ID" value="MDT8901868.1"/>
    <property type="molecule type" value="Genomic_DNA"/>
</dbReference>
<accession>A0ABU3NWD6</accession>
<proteinExistence type="predicted"/>
<dbReference type="RefSeq" id="WP_413779663.1">
    <property type="nucleotide sequence ID" value="NZ_JAUOZS010000001.1"/>
</dbReference>
<evidence type="ECO:0000313" key="3">
    <source>
        <dbReference type="Proteomes" id="UP001254848"/>
    </source>
</evidence>
<reference evidence="1 3" key="1">
    <citation type="submission" date="2023-07" db="EMBL/GenBank/DDBJ databases">
        <title>The novel representative of Negativicutes class, Anaeroselena agilis gen. nov. sp. nov.</title>
        <authorList>
            <person name="Prokofeva M.I."/>
            <person name="Elcheninov A.G."/>
            <person name="Klyukina A."/>
            <person name="Kublanov I.V."/>
            <person name="Frolov E.N."/>
            <person name="Podosokorskaya O.A."/>
        </authorList>
    </citation>
    <scope>NUCLEOTIDE SEQUENCE [LARGE SCALE GENOMIC DNA]</scope>
    <source>
        <strain evidence="1 3">4137-cl</strain>
    </source>
</reference>
<evidence type="ECO:0000313" key="2">
    <source>
        <dbReference type="EMBL" id="MDT8901868.1"/>
    </source>
</evidence>
<protein>
    <submittedName>
        <fullName evidence="1">Uncharacterized protein</fullName>
    </submittedName>
</protein>
<dbReference type="Proteomes" id="UP001254848">
    <property type="component" value="Unassembled WGS sequence"/>
</dbReference>
<keyword evidence="3" id="KW-1185">Reference proteome</keyword>
<dbReference type="EMBL" id="JAUOZS010000001">
    <property type="protein sequence ID" value="MDT8901139.1"/>
    <property type="molecule type" value="Genomic_DNA"/>
</dbReference>
<gene>
    <name evidence="1" type="ORF">Q4T40_07810</name>
    <name evidence="2" type="ORF">Q4T40_11475</name>
</gene>
<comment type="caution">
    <text evidence="1">The sequence shown here is derived from an EMBL/GenBank/DDBJ whole genome shotgun (WGS) entry which is preliminary data.</text>
</comment>
<name>A0ABU3NWD6_9FIRM</name>
<organism evidence="1 3">
    <name type="scientific">Anaeroselena agilis</name>
    <dbReference type="NCBI Taxonomy" id="3063788"/>
    <lineage>
        <taxon>Bacteria</taxon>
        <taxon>Bacillati</taxon>
        <taxon>Bacillota</taxon>
        <taxon>Negativicutes</taxon>
        <taxon>Acetonemataceae</taxon>
        <taxon>Anaeroselena</taxon>
    </lineage>
</organism>